<protein>
    <submittedName>
        <fullName evidence="1">Uncharacterized protein</fullName>
    </submittedName>
</protein>
<dbReference type="RefSeq" id="WP_193995081.1">
    <property type="nucleotide sequence ID" value="NZ_JADEXP010000242.1"/>
</dbReference>
<comment type="caution">
    <text evidence="1">The sequence shown here is derived from an EMBL/GenBank/DDBJ whole genome shotgun (WGS) entry which is preliminary data.</text>
</comment>
<accession>A0A928ZXB4</accession>
<dbReference type="AlphaFoldDB" id="A0A928ZXB4"/>
<organism evidence="1 2">
    <name type="scientific">Leptolyngbya cf. ectocarpi LEGE 11479</name>
    <dbReference type="NCBI Taxonomy" id="1828722"/>
    <lineage>
        <taxon>Bacteria</taxon>
        <taxon>Bacillati</taxon>
        <taxon>Cyanobacteriota</taxon>
        <taxon>Cyanophyceae</taxon>
        <taxon>Leptolyngbyales</taxon>
        <taxon>Leptolyngbyaceae</taxon>
        <taxon>Leptolyngbya group</taxon>
        <taxon>Leptolyngbya</taxon>
    </lineage>
</organism>
<sequence length="61" mass="7559">MNTWKTSLRNVWIALWRYLNQPLFDKDNPTVLDPWKFDRYNKIQFLENCWELNVSSQEKHS</sequence>
<reference evidence="1" key="1">
    <citation type="submission" date="2020-10" db="EMBL/GenBank/DDBJ databases">
        <authorList>
            <person name="Castelo-Branco R."/>
            <person name="Eusebio N."/>
            <person name="Adriana R."/>
            <person name="Vieira A."/>
            <person name="Brugerolle De Fraissinette N."/>
            <person name="Rezende De Castro R."/>
            <person name="Schneider M.P."/>
            <person name="Vasconcelos V."/>
            <person name="Leao P.N."/>
        </authorList>
    </citation>
    <scope>NUCLEOTIDE SEQUENCE</scope>
    <source>
        <strain evidence="1">LEGE 11479</strain>
    </source>
</reference>
<evidence type="ECO:0000313" key="2">
    <source>
        <dbReference type="Proteomes" id="UP000615026"/>
    </source>
</evidence>
<dbReference type="EMBL" id="JADEXP010000242">
    <property type="protein sequence ID" value="MBE9069166.1"/>
    <property type="molecule type" value="Genomic_DNA"/>
</dbReference>
<gene>
    <name evidence="1" type="ORF">IQ260_21200</name>
</gene>
<dbReference type="Proteomes" id="UP000615026">
    <property type="component" value="Unassembled WGS sequence"/>
</dbReference>
<proteinExistence type="predicted"/>
<name>A0A928ZXB4_LEPEC</name>
<keyword evidence="2" id="KW-1185">Reference proteome</keyword>
<evidence type="ECO:0000313" key="1">
    <source>
        <dbReference type="EMBL" id="MBE9069166.1"/>
    </source>
</evidence>